<feature type="domain" description="Glycosyltransferase subfamily 4-like N-terminal" evidence="3">
    <location>
        <begin position="17"/>
        <end position="166"/>
    </location>
</feature>
<dbReference type="OrthoDB" id="9790710at2"/>
<evidence type="ECO:0000259" key="2">
    <source>
        <dbReference type="Pfam" id="PF00534"/>
    </source>
</evidence>
<dbReference type="STRING" id="1513793.SAMN06296036_101423"/>
<keyword evidence="1 4" id="KW-0808">Transferase</keyword>
<gene>
    <name evidence="4" type="ORF">SAMN06296036_101423</name>
</gene>
<dbReference type="SUPFAM" id="SSF53756">
    <property type="entry name" value="UDP-Glycosyltransferase/glycogen phosphorylase"/>
    <property type="match status" value="1"/>
</dbReference>
<dbReference type="InterPro" id="IPR028098">
    <property type="entry name" value="Glyco_trans_4-like_N"/>
</dbReference>
<evidence type="ECO:0000256" key="1">
    <source>
        <dbReference type="ARBA" id="ARBA00022679"/>
    </source>
</evidence>
<dbReference type="GO" id="GO:0016757">
    <property type="term" value="F:glycosyltransferase activity"/>
    <property type="evidence" value="ECO:0007669"/>
    <property type="project" value="InterPro"/>
</dbReference>
<proteinExistence type="predicted"/>
<evidence type="ECO:0000313" key="5">
    <source>
        <dbReference type="Proteomes" id="UP000192907"/>
    </source>
</evidence>
<accession>A0A1Y6B486</accession>
<name>A0A1Y6B486_9BACT</name>
<protein>
    <submittedName>
        <fullName evidence="4">Glycosyltransferase involved in cell wall bisynthesis</fullName>
    </submittedName>
</protein>
<evidence type="ECO:0000313" key="4">
    <source>
        <dbReference type="EMBL" id="SME91104.1"/>
    </source>
</evidence>
<dbReference type="Gene3D" id="3.40.50.2000">
    <property type="entry name" value="Glycogen Phosphorylase B"/>
    <property type="match status" value="2"/>
</dbReference>
<dbReference type="PANTHER" id="PTHR46401">
    <property type="entry name" value="GLYCOSYLTRANSFERASE WBBK-RELATED"/>
    <property type="match status" value="1"/>
</dbReference>
<organism evidence="4 5">
    <name type="scientific">Pseudobacteriovorax antillogorgiicola</name>
    <dbReference type="NCBI Taxonomy" id="1513793"/>
    <lineage>
        <taxon>Bacteria</taxon>
        <taxon>Pseudomonadati</taxon>
        <taxon>Bdellovibrionota</taxon>
        <taxon>Oligoflexia</taxon>
        <taxon>Oligoflexales</taxon>
        <taxon>Pseudobacteriovoracaceae</taxon>
        <taxon>Pseudobacteriovorax</taxon>
    </lineage>
</organism>
<keyword evidence="5" id="KW-1185">Reference proteome</keyword>
<dbReference type="InterPro" id="IPR001296">
    <property type="entry name" value="Glyco_trans_1"/>
</dbReference>
<dbReference type="EMBL" id="FWZT01000001">
    <property type="protein sequence ID" value="SME91104.1"/>
    <property type="molecule type" value="Genomic_DNA"/>
</dbReference>
<dbReference type="PANTHER" id="PTHR46401:SF2">
    <property type="entry name" value="GLYCOSYLTRANSFERASE WBBK-RELATED"/>
    <property type="match status" value="1"/>
</dbReference>
<dbReference type="Proteomes" id="UP000192907">
    <property type="component" value="Unassembled WGS sequence"/>
</dbReference>
<feature type="domain" description="Glycosyl transferase family 1" evidence="2">
    <location>
        <begin position="178"/>
        <end position="316"/>
    </location>
</feature>
<reference evidence="5" key="1">
    <citation type="submission" date="2017-04" db="EMBL/GenBank/DDBJ databases">
        <authorList>
            <person name="Varghese N."/>
            <person name="Submissions S."/>
        </authorList>
    </citation>
    <scope>NUCLEOTIDE SEQUENCE [LARGE SCALE GENOMIC DNA]</scope>
    <source>
        <strain evidence="5">RKEM611</strain>
    </source>
</reference>
<dbReference type="Pfam" id="PF00534">
    <property type="entry name" value="Glycos_transf_1"/>
    <property type="match status" value="1"/>
</dbReference>
<dbReference type="AlphaFoldDB" id="A0A1Y6B486"/>
<dbReference type="Pfam" id="PF13439">
    <property type="entry name" value="Glyco_transf_4"/>
    <property type="match status" value="1"/>
</dbReference>
<dbReference type="RefSeq" id="WP_132314462.1">
    <property type="nucleotide sequence ID" value="NZ_FWZT01000001.1"/>
</dbReference>
<dbReference type="CDD" id="cd03809">
    <property type="entry name" value="GT4_MtfB-like"/>
    <property type="match status" value="1"/>
</dbReference>
<evidence type="ECO:0000259" key="3">
    <source>
        <dbReference type="Pfam" id="PF13439"/>
    </source>
</evidence>
<dbReference type="GO" id="GO:0009103">
    <property type="term" value="P:lipopolysaccharide biosynthetic process"/>
    <property type="evidence" value="ECO:0007669"/>
    <property type="project" value="TreeGrafter"/>
</dbReference>
<sequence length="357" mass="39296">MTQNIVWDGYGLGGRYSGIGRHGFYLAQQLKNSGRYPIILGYGPIEHLGLSQVFSNKTLPGKLLYPHQILKSITSLDQKVDVFHGLSNFNVPPSEIGGLRVLTVHDAIPLIAPKEVSWTLREQMKFLMPRAISDADIVICVSQWTLKVLADLFPESSKKLVYIPNGRTKWKGSVSRGTVSKRLIKISRYEPYKGFDRVVSTLSLLDREYEIDWITDKKGACWLSKHGVPQLGGQRLRIHAGIAQTSLDALLSSADVLIHGSKLEGFCLPAAEALANGKPILYCSGSGIDEVVGDGGIGMSPYAHARDWADALEALFCDYSRWQSKTSSAFHKLLSWEAVAKKTCTVYNGESSLNALS</sequence>